<proteinExistence type="predicted"/>
<dbReference type="STRING" id="41875.K8F5J4"/>
<evidence type="ECO:0000313" key="5">
    <source>
        <dbReference type="EMBL" id="CCO20095.1"/>
    </source>
</evidence>
<evidence type="ECO:0000313" key="6">
    <source>
        <dbReference type="Proteomes" id="UP000198341"/>
    </source>
</evidence>
<dbReference type="InterPro" id="IPR006074">
    <property type="entry name" value="GTP1-OBG_CS"/>
</dbReference>
<keyword evidence="6" id="KW-1185">Reference proteome</keyword>
<dbReference type="PROSITE" id="PS51880">
    <property type="entry name" value="TGS"/>
    <property type="match status" value="1"/>
</dbReference>
<dbReference type="InterPro" id="IPR031167">
    <property type="entry name" value="G_OBG"/>
</dbReference>
<dbReference type="NCBIfam" id="TIGR00231">
    <property type="entry name" value="small_GTP"/>
    <property type="match status" value="1"/>
</dbReference>
<evidence type="ECO:0008006" key="7">
    <source>
        <dbReference type="Google" id="ProtNLM"/>
    </source>
</evidence>
<dbReference type="FunFam" id="3.40.50.300:FF:000740">
    <property type="entry name" value="Putative GTP-binding protein 1"/>
    <property type="match status" value="1"/>
</dbReference>
<dbReference type="CDD" id="cd01896">
    <property type="entry name" value="DRG"/>
    <property type="match status" value="1"/>
</dbReference>
<dbReference type="InterPro" id="IPR005225">
    <property type="entry name" value="Small_GTP-bd"/>
</dbReference>
<dbReference type="Pfam" id="PF16897">
    <property type="entry name" value="MMR_HSR1_Xtn"/>
    <property type="match status" value="1"/>
</dbReference>
<dbReference type="Pfam" id="PF01926">
    <property type="entry name" value="MMR_HSR1"/>
    <property type="match status" value="1"/>
</dbReference>
<dbReference type="Proteomes" id="UP000198341">
    <property type="component" value="Chromosome 15"/>
</dbReference>
<dbReference type="GO" id="GO:0019003">
    <property type="term" value="F:GDP binding"/>
    <property type="evidence" value="ECO:0007669"/>
    <property type="project" value="UniProtKB-ARBA"/>
</dbReference>
<dbReference type="InterPro" id="IPR027417">
    <property type="entry name" value="P-loop_NTPase"/>
</dbReference>
<dbReference type="Gene3D" id="3.10.20.30">
    <property type="match status" value="1"/>
</dbReference>
<feature type="domain" description="TGS" evidence="4">
    <location>
        <begin position="294"/>
        <end position="370"/>
    </location>
</feature>
<evidence type="ECO:0000259" key="4">
    <source>
        <dbReference type="PROSITE" id="PS51880"/>
    </source>
</evidence>
<dbReference type="EMBL" id="FO082264">
    <property type="protein sequence ID" value="CCO20095.1"/>
    <property type="molecule type" value="Genomic_DNA"/>
</dbReference>
<dbReference type="PROSITE" id="PS51710">
    <property type="entry name" value="G_OBG"/>
    <property type="match status" value="1"/>
</dbReference>
<dbReference type="RefSeq" id="XP_007509009.1">
    <property type="nucleotide sequence ID" value="XM_007508947.1"/>
</dbReference>
<dbReference type="Gene3D" id="3.40.50.300">
    <property type="entry name" value="P-loop containing nucleotide triphosphate hydrolases"/>
    <property type="match status" value="2"/>
</dbReference>
<dbReference type="InterPro" id="IPR006073">
    <property type="entry name" value="GTP-bd"/>
</dbReference>
<protein>
    <recommendedName>
        <fullName evidence="7">Developmentally-regulated GTP-binding protein 1</fullName>
    </recommendedName>
</protein>
<dbReference type="InterPro" id="IPR004095">
    <property type="entry name" value="TGS"/>
</dbReference>
<dbReference type="GeneID" id="19011584"/>
<dbReference type="PANTHER" id="PTHR43127">
    <property type="entry name" value="DEVELOPMENTALLY-REGULATED GTP-BINDING PROTEIN 2"/>
    <property type="match status" value="1"/>
</dbReference>
<dbReference type="FunFam" id="3.10.20.30:FF:000003">
    <property type="entry name" value="Developmentally-regulated GTP-binding protein 1"/>
    <property type="match status" value="1"/>
</dbReference>
<dbReference type="PRINTS" id="PR00326">
    <property type="entry name" value="GTP1OBG"/>
</dbReference>
<evidence type="ECO:0000259" key="3">
    <source>
        <dbReference type="PROSITE" id="PS51710"/>
    </source>
</evidence>
<dbReference type="OrthoDB" id="603at2759"/>
<dbReference type="InterPro" id="IPR012675">
    <property type="entry name" value="Beta-grasp_dom_sf"/>
</dbReference>
<dbReference type="GO" id="GO:0003924">
    <property type="term" value="F:GTPase activity"/>
    <property type="evidence" value="ECO:0007669"/>
    <property type="project" value="InterPro"/>
</dbReference>
<dbReference type="Pfam" id="PF02824">
    <property type="entry name" value="TGS"/>
    <property type="match status" value="1"/>
</dbReference>
<evidence type="ECO:0000256" key="2">
    <source>
        <dbReference type="ARBA" id="ARBA00023134"/>
    </source>
</evidence>
<evidence type="ECO:0000256" key="1">
    <source>
        <dbReference type="ARBA" id="ARBA00022741"/>
    </source>
</evidence>
<reference evidence="5 6" key="1">
    <citation type="submission" date="2011-10" db="EMBL/GenBank/DDBJ databases">
        <authorList>
            <person name="Genoscope - CEA"/>
        </authorList>
    </citation>
    <scope>NUCLEOTIDE SEQUENCE [LARGE SCALE GENOMIC DNA]</scope>
    <source>
        <strain evidence="5 6">RCC 1105</strain>
    </source>
</reference>
<dbReference type="eggNOG" id="KOG1487">
    <property type="taxonomic scope" value="Eukaryota"/>
</dbReference>
<dbReference type="PROSITE" id="PS00905">
    <property type="entry name" value="GTP1_OBG"/>
    <property type="match status" value="1"/>
</dbReference>
<dbReference type="InterPro" id="IPR045001">
    <property type="entry name" value="DRG"/>
</dbReference>
<dbReference type="InterPro" id="IPR012676">
    <property type="entry name" value="TGS-like"/>
</dbReference>
<dbReference type="InterPro" id="IPR031662">
    <property type="entry name" value="GTP-binding_2"/>
</dbReference>
<dbReference type="CDD" id="cd17230">
    <property type="entry name" value="TGS_DRG1"/>
    <property type="match status" value="1"/>
</dbReference>
<organism evidence="5 6">
    <name type="scientific">Bathycoccus prasinos</name>
    <dbReference type="NCBI Taxonomy" id="41875"/>
    <lineage>
        <taxon>Eukaryota</taxon>
        <taxon>Viridiplantae</taxon>
        <taxon>Chlorophyta</taxon>
        <taxon>Mamiellophyceae</taxon>
        <taxon>Mamiellales</taxon>
        <taxon>Bathycoccaceae</taxon>
        <taxon>Bathycoccus</taxon>
    </lineage>
</organism>
<dbReference type="KEGG" id="bpg:Bathy15g02150"/>
<name>K8F5J4_9CHLO</name>
<dbReference type="GO" id="GO:0005525">
    <property type="term" value="F:GTP binding"/>
    <property type="evidence" value="ECO:0007669"/>
    <property type="project" value="UniProtKB-KW"/>
</dbReference>
<accession>K8F5J4</accession>
<feature type="domain" description="OBG-type G" evidence="3">
    <location>
        <begin position="64"/>
        <end position="294"/>
    </location>
</feature>
<gene>
    <name evidence="5" type="ordered locus">Bathy15g02150</name>
</gene>
<sequence>MSAILEKIATIELEMSRTQKNKATENHLGSLRAKLAQLRRELIEPSGKSGGKGEGFDVTKTGDCRVGLVGFPSVGKSTLLTKLTGVHSEAAAYEFTTLTCVPGVIHYRGARVQLLDLPGIIEGAKDGKGRGRQVISTARTCDVIVVVLDAMKPLTHRRLIEKELDGFGIRLNKKPPNISYTVKEKGGVNVLPFKPKSGEDPAWLDESTAKAILEEYHVKNCDVKIYENCTDEELIDVIEGNRIYTPCVYAVNKIDQITVEELELLDEVPHYVPVSSGKEWNLDGLLDKIWEYLNLTRIYTKPKGQNPAYDAPIILKKGQVTVEDFCNSLHKSMVKNFKEANVWGISAKHRPQKVGKEHVLSDEDVVQIVKKI</sequence>
<dbReference type="AlphaFoldDB" id="K8F5J4"/>
<keyword evidence="2" id="KW-0342">GTP-binding</keyword>
<keyword evidence="1" id="KW-0547">Nucleotide-binding</keyword>
<dbReference type="SUPFAM" id="SSF52540">
    <property type="entry name" value="P-loop containing nucleoside triphosphate hydrolases"/>
    <property type="match status" value="1"/>
</dbReference>
<dbReference type="SUPFAM" id="SSF81271">
    <property type="entry name" value="TGS-like"/>
    <property type="match status" value="1"/>
</dbReference>